<reference evidence="1 2" key="1">
    <citation type="submission" date="2017-11" db="EMBL/GenBank/DDBJ databases">
        <title>Taxonomic description and genome sequences of Spirosoma HA7 sp. nov., isolated from pollen microhabitat of Corylus avellana.</title>
        <authorList>
            <person name="Ambika Manirajan B."/>
            <person name="Suarez C."/>
            <person name="Ratering S."/>
            <person name="Geissler-Plaum R."/>
            <person name="Cardinale M."/>
            <person name="Sylvia S."/>
        </authorList>
    </citation>
    <scope>NUCLEOTIDE SEQUENCE [LARGE SCALE GENOMIC DNA]</scope>
    <source>
        <strain evidence="1 2">HA7</strain>
    </source>
</reference>
<evidence type="ECO:0000313" key="1">
    <source>
        <dbReference type="EMBL" id="AUD07522.1"/>
    </source>
</evidence>
<gene>
    <name evidence="1" type="ORF">CWM47_28285</name>
</gene>
<dbReference type="NCBIfam" id="TIGR00278">
    <property type="entry name" value="membrane protein insertion efficiency factor YidD"/>
    <property type="match status" value="1"/>
</dbReference>
<dbReference type="OrthoDB" id="9801753at2"/>
<dbReference type="InterPro" id="IPR002696">
    <property type="entry name" value="Membr_insert_effic_factor_YidD"/>
</dbReference>
<dbReference type="PANTHER" id="PTHR33383:SF1">
    <property type="entry name" value="MEMBRANE PROTEIN INSERTION EFFICIENCY FACTOR-RELATED"/>
    <property type="match status" value="1"/>
</dbReference>
<proteinExistence type="predicted"/>
<sequence length="75" mass="8668">MPLPTAPWWLRASVRLFKWYRKRVSPHLGQRCVYEPTCSRYAELALRKHGFSKGLSSSFKRLHRCRPGAGGVDLP</sequence>
<protein>
    <submittedName>
        <fullName evidence="1">Membrane protein insertion efficiency factor YidD</fullName>
    </submittedName>
</protein>
<name>A0A2K8ZCC8_9BACT</name>
<organism evidence="1 2">
    <name type="scientific">Spirosoma pollinicola</name>
    <dbReference type="NCBI Taxonomy" id="2057025"/>
    <lineage>
        <taxon>Bacteria</taxon>
        <taxon>Pseudomonadati</taxon>
        <taxon>Bacteroidota</taxon>
        <taxon>Cytophagia</taxon>
        <taxon>Cytophagales</taxon>
        <taxon>Cytophagaceae</taxon>
        <taxon>Spirosoma</taxon>
    </lineage>
</organism>
<dbReference type="KEGG" id="spir:CWM47_28285"/>
<accession>A0A2K8ZCC8</accession>
<evidence type="ECO:0000313" key="2">
    <source>
        <dbReference type="Proteomes" id="UP000232883"/>
    </source>
</evidence>
<dbReference type="EMBL" id="CP025096">
    <property type="protein sequence ID" value="AUD07522.1"/>
    <property type="molecule type" value="Genomic_DNA"/>
</dbReference>
<dbReference type="SMART" id="SM01234">
    <property type="entry name" value="Haemolytic"/>
    <property type="match status" value="1"/>
</dbReference>
<dbReference type="AlphaFoldDB" id="A0A2K8ZCC8"/>
<dbReference type="Pfam" id="PF01809">
    <property type="entry name" value="YidD"/>
    <property type="match status" value="1"/>
</dbReference>
<keyword evidence="2" id="KW-1185">Reference proteome</keyword>
<dbReference type="Proteomes" id="UP000232883">
    <property type="component" value="Chromosome"/>
</dbReference>
<dbReference type="PANTHER" id="PTHR33383">
    <property type="entry name" value="MEMBRANE PROTEIN INSERTION EFFICIENCY FACTOR-RELATED"/>
    <property type="match status" value="1"/>
</dbReference>